<sequence length="45" mass="5052">MPTSKKQLVKLNREKKAKAEELSKQAAAGSESAKKKLKKLEKKIK</sequence>
<dbReference type="GeneID" id="65567985"/>
<name>A0A8E7B0H5_9EURY</name>
<gene>
    <name evidence="2" type="ORF">KHC33_06540</name>
</gene>
<reference evidence="2 3" key="1">
    <citation type="submission" date="2021-05" db="EMBL/GenBank/DDBJ databases">
        <title>A novel Methanospirillum isolate from a pyrite-forming mixed culture.</title>
        <authorList>
            <person name="Bunk B."/>
            <person name="Sproer C."/>
            <person name="Spring S."/>
            <person name="Pester M."/>
        </authorList>
    </citation>
    <scope>NUCLEOTIDE SEQUENCE [LARGE SCALE GENOMIC DNA]</scope>
    <source>
        <strain evidence="2 3">J.3.6.1-F.2.7.3</strain>
    </source>
</reference>
<evidence type="ECO:0000313" key="2">
    <source>
        <dbReference type="EMBL" id="QVV90145.1"/>
    </source>
</evidence>
<protein>
    <submittedName>
        <fullName evidence="2">Uncharacterized protein</fullName>
    </submittedName>
</protein>
<dbReference type="RefSeq" id="WP_214420919.1">
    <property type="nucleotide sequence ID" value="NZ_CP075546.1"/>
</dbReference>
<accession>A0A8E7B0H5</accession>
<feature type="compositionally biased region" description="Basic and acidic residues" evidence="1">
    <location>
        <begin position="11"/>
        <end position="23"/>
    </location>
</feature>
<organism evidence="2 3">
    <name type="scientific">Methanospirillum purgamenti</name>
    <dbReference type="NCBI Taxonomy" id="2834276"/>
    <lineage>
        <taxon>Archaea</taxon>
        <taxon>Methanobacteriati</taxon>
        <taxon>Methanobacteriota</taxon>
        <taxon>Stenosarchaea group</taxon>
        <taxon>Methanomicrobia</taxon>
        <taxon>Methanomicrobiales</taxon>
        <taxon>Methanospirillaceae</taxon>
        <taxon>Methanospirillum</taxon>
    </lineage>
</organism>
<dbReference type="Proteomes" id="UP000680656">
    <property type="component" value="Chromosome"/>
</dbReference>
<evidence type="ECO:0000313" key="3">
    <source>
        <dbReference type="Proteomes" id="UP000680656"/>
    </source>
</evidence>
<feature type="region of interest" description="Disordered" evidence="1">
    <location>
        <begin position="1"/>
        <end position="45"/>
    </location>
</feature>
<proteinExistence type="predicted"/>
<dbReference type="KEGG" id="mrtj:KHC33_06540"/>
<evidence type="ECO:0000256" key="1">
    <source>
        <dbReference type="SAM" id="MobiDB-lite"/>
    </source>
</evidence>
<feature type="compositionally biased region" description="Basic residues" evidence="1">
    <location>
        <begin position="35"/>
        <end position="45"/>
    </location>
</feature>
<dbReference type="EMBL" id="CP075546">
    <property type="protein sequence ID" value="QVV90145.1"/>
    <property type="molecule type" value="Genomic_DNA"/>
</dbReference>
<dbReference type="AlphaFoldDB" id="A0A8E7B0H5"/>
<keyword evidence="3" id="KW-1185">Reference proteome</keyword>